<dbReference type="Proteomes" id="UP001476950">
    <property type="component" value="Unassembled WGS sequence"/>
</dbReference>
<dbReference type="CDD" id="cd04672">
    <property type="entry name" value="NUDIX_CDP-Chase_like"/>
    <property type="match status" value="1"/>
</dbReference>
<evidence type="ECO:0000256" key="3">
    <source>
        <dbReference type="RuleBase" id="RU003476"/>
    </source>
</evidence>
<evidence type="ECO:0000256" key="2">
    <source>
        <dbReference type="ARBA" id="ARBA00022801"/>
    </source>
</evidence>
<dbReference type="PROSITE" id="PS00893">
    <property type="entry name" value="NUDIX_BOX"/>
    <property type="match status" value="1"/>
</dbReference>
<keyword evidence="2 3" id="KW-0378">Hydrolase</keyword>
<reference evidence="5 6" key="1">
    <citation type="submission" date="2022-04" db="EMBL/GenBank/DDBJ databases">
        <title>Positive selection, recombination, and allopatry shape intraspecific diversity of widespread and dominant cyanobacteria.</title>
        <authorList>
            <person name="Wei J."/>
            <person name="Shu W."/>
            <person name="Hu C."/>
        </authorList>
    </citation>
    <scope>NUCLEOTIDE SEQUENCE [LARGE SCALE GENOMIC DNA]</scope>
    <source>
        <strain evidence="5 6">AS-A4</strain>
    </source>
</reference>
<dbReference type="SUPFAM" id="SSF55811">
    <property type="entry name" value="Nudix"/>
    <property type="match status" value="1"/>
</dbReference>
<dbReference type="Pfam" id="PF00293">
    <property type="entry name" value="NUDIX"/>
    <property type="match status" value="1"/>
</dbReference>
<dbReference type="RefSeq" id="WP_190449351.1">
    <property type="nucleotide sequence ID" value="NZ_JAMPLM010000015.1"/>
</dbReference>
<accession>A0ABV0KLS3</accession>
<evidence type="ECO:0000259" key="4">
    <source>
        <dbReference type="PROSITE" id="PS51462"/>
    </source>
</evidence>
<evidence type="ECO:0000313" key="5">
    <source>
        <dbReference type="EMBL" id="MEP1060176.1"/>
    </source>
</evidence>
<gene>
    <name evidence="5" type="ORF">NDI38_17210</name>
</gene>
<feature type="domain" description="Nudix hydrolase" evidence="4">
    <location>
        <begin position="67"/>
        <end position="194"/>
    </location>
</feature>
<comment type="similarity">
    <text evidence="3">Belongs to the Nudix hydrolase family.</text>
</comment>
<dbReference type="Gene3D" id="3.90.79.10">
    <property type="entry name" value="Nucleoside Triphosphate Pyrophosphohydrolase"/>
    <property type="match status" value="1"/>
</dbReference>
<dbReference type="InterPro" id="IPR000086">
    <property type="entry name" value="NUDIX_hydrolase_dom"/>
</dbReference>
<dbReference type="PROSITE" id="PS51462">
    <property type="entry name" value="NUDIX"/>
    <property type="match status" value="1"/>
</dbReference>
<organism evidence="5 6">
    <name type="scientific">Stenomitos frigidus AS-A4</name>
    <dbReference type="NCBI Taxonomy" id="2933935"/>
    <lineage>
        <taxon>Bacteria</taxon>
        <taxon>Bacillati</taxon>
        <taxon>Cyanobacteriota</taxon>
        <taxon>Cyanophyceae</taxon>
        <taxon>Leptolyngbyales</taxon>
        <taxon>Leptolyngbyaceae</taxon>
        <taxon>Stenomitos</taxon>
    </lineage>
</organism>
<dbReference type="Pfam" id="PF12535">
    <property type="entry name" value="Nudix_N"/>
    <property type="match status" value="1"/>
</dbReference>
<dbReference type="InterPro" id="IPR020476">
    <property type="entry name" value="Nudix_hydrolase"/>
</dbReference>
<dbReference type="PANTHER" id="PTHR43046:SF16">
    <property type="entry name" value="ADP-RIBOSE PYROPHOSPHATASE YJHB-RELATED"/>
    <property type="match status" value="1"/>
</dbReference>
<dbReference type="InterPro" id="IPR059176">
    <property type="entry name" value="UDP-X_N"/>
</dbReference>
<dbReference type="EMBL" id="JAMPLM010000015">
    <property type="protein sequence ID" value="MEP1060176.1"/>
    <property type="molecule type" value="Genomic_DNA"/>
</dbReference>
<comment type="cofactor">
    <cofactor evidence="1">
        <name>Mg(2+)</name>
        <dbReference type="ChEBI" id="CHEBI:18420"/>
    </cofactor>
</comment>
<name>A0ABV0KLS3_9CYAN</name>
<sequence length="207" mass="23784">MAMKWLEWAQKLQAIAQTGLAYSENPFDIDRFQQVQQVAAEMMATSSHLKAAEILDLFKQETGYATPKVDVRGAVFQNDKILLVKERFDGLWTLPGGYVDVGEPPSQAVEREVYEESGYQTRAVKLIALYDRDHPRHQHPPFEYHVYKLFFLCELLSGSPVNSIETEDATFFAEAEIPALSVSRVVPSQITRLFEHYRHPDWQTDFD</sequence>
<evidence type="ECO:0000256" key="1">
    <source>
        <dbReference type="ARBA" id="ARBA00001946"/>
    </source>
</evidence>
<dbReference type="PRINTS" id="PR00502">
    <property type="entry name" value="NUDIXFAMILY"/>
</dbReference>
<dbReference type="PANTHER" id="PTHR43046">
    <property type="entry name" value="GDP-MANNOSE MANNOSYL HYDROLASE"/>
    <property type="match status" value="1"/>
</dbReference>
<evidence type="ECO:0000313" key="6">
    <source>
        <dbReference type="Proteomes" id="UP001476950"/>
    </source>
</evidence>
<dbReference type="Gene3D" id="6.10.250.1120">
    <property type="match status" value="1"/>
</dbReference>
<dbReference type="InterPro" id="IPR020084">
    <property type="entry name" value="NUDIX_hydrolase_CS"/>
</dbReference>
<dbReference type="InterPro" id="IPR015797">
    <property type="entry name" value="NUDIX_hydrolase-like_dom_sf"/>
</dbReference>
<comment type="caution">
    <text evidence="5">The sequence shown here is derived from an EMBL/GenBank/DDBJ whole genome shotgun (WGS) entry which is preliminary data.</text>
</comment>
<protein>
    <submittedName>
        <fullName evidence="5">NUDIX hydrolase</fullName>
    </submittedName>
</protein>
<proteinExistence type="inferred from homology"/>
<keyword evidence="6" id="KW-1185">Reference proteome</keyword>
<dbReference type="GO" id="GO:0016787">
    <property type="term" value="F:hydrolase activity"/>
    <property type="evidence" value="ECO:0007669"/>
    <property type="project" value="UniProtKB-KW"/>
</dbReference>